<dbReference type="GO" id="GO:0016853">
    <property type="term" value="F:isomerase activity"/>
    <property type="evidence" value="ECO:0007669"/>
    <property type="project" value="UniProtKB-KW"/>
</dbReference>
<dbReference type="SUPFAM" id="SSF51658">
    <property type="entry name" value="Xylose isomerase-like"/>
    <property type="match status" value="1"/>
</dbReference>
<protein>
    <submittedName>
        <fullName evidence="2">Sugar phosphate isomerase/epimerase</fullName>
    </submittedName>
</protein>
<accession>A0A1G7SDH7</accession>
<dbReference type="Gene3D" id="3.20.20.150">
    <property type="entry name" value="Divalent-metal-dependent TIM barrel enzymes"/>
    <property type="match status" value="1"/>
</dbReference>
<dbReference type="RefSeq" id="WP_074646542.1">
    <property type="nucleotide sequence ID" value="NZ_FNBL01000014.1"/>
</dbReference>
<dbReference type="PANTHER" id="PTHR12110">
    <property type="entry name" value="HYDROXYPYRUVATE ISOMERASE"/>
    <property type="match status" value="1"/>
</dbReference>
<dbReference type="AlphaFoldDB" id="A0A1G7SDH7"/>
<gene>
    <name evidence="2" type="ORF">SAMN04488117_1142</name>
</gene>
<sequence>MPRRLSAAHLTAIDLDPPRFIEAAAKAGFDGVGLRLLRVTDTSPGYPLYDDPAMLRATKTAMAATGIAVGDIEFLKVTPDTRVADYEWLFDMGAELGAHHLITAPYDPDLSRLSDTLSALAEAGKSRGVAIIHEFFPWTNVPDLDTALQVVEAAGPEVHLLVDSLHFDRSGSSLAQLATVAPDRLPFAHLCDAPMAAHYTTDELLFTAREARLAPGEGQIDLRGFVAALPDDLPLSLEVPMRSAEGSEAVLAHLCDITRHWLTQYNIHDVNSQ</sequence>
<dbReference type="EMBL" id="FNBL01000014">
    <property type="protein sequence ID" value="SDG21096.1"/>
    <property type="molecule type" value="Genomic_DNA"/>
</dbReference>
<dbReference type="InterPro" id="IPR036237">
    <property type="entry name" value="Xyl_isomerase-like_sf"/>
</dbReference>
<dbReference type="OrthoDB" id="9072761at2"/>
<dbReference type="Pfam" id="PF01261">
    <property type="entry name" value="AP_endonuc_2"/>
    <property type="match status" value="1"/>
</dbReference>
<keyword evidence="2" id="KW-0413">Isomerase</keyword>
<evidence type="ECO:0000313" key="2">
    <source>
        <dbReference type="EMBL" id="SDG21096.1"/>
    </source>
</evidence>
<dbReference type="InterPro" id="IPR050312">
    <property type="entry name" value="IolE/XylAMocC-like"/>
</dbReference>
<evidence type="ECO:0000259" key="1">
    <source>
        <dbReference type="Pfam" id="PF01261"/>
    </source>
</evidence>
<dbReference type="Proteomes" id="UP000182284">
    <property type="component" value="Unassembled WGS sequence"/>
</dbReference>
<proteinExistence type="predicted"/>
<dbReference type="InterPro" id="IPR013022">
    <property type="entry name" value="Xyl_isomerase-like_TIM-brl"/>
</dbReference>
<evidence type="ECO:0000313" key="3">
    <source>
        <dbReference type="Proteomes" id="UP000182284"/>
    </source>
</evidence>
<name>A0A1G7SDH7_9RHOB</name>
<reference evidence="2 3" key="1">
    <citation type="submission" date="2016-10" db="EMBL/GenBank/DDBJ databases">
        <authorList>
            <person name="de Groot N.N."/>
        </authorList>
    </citation>
    <scope>NUCLEOTIDE SEQUENCE [LARGE SCALE GENOMIC DNA]</scope>
    <source>
        <strain evidence="2 3">DSM 27375</strain>
    </source>
</reference>
<dbReference type="PANTHER" id="PTHR12110:SF48">
    <property type="entry name" value="BLL3656 PROTEIN"/>
    <property type="match status" value="1"/>
</dbReference>
<organism evidence="2 3">
    <name type="scientific">Celeribacter baekdonensis</name>
    <dbReference type="NCBI Taxonomy" id="875171"/>
    <lineage>
        <taxon>Bacteria</taxon>
        <taxon>Pseudomonadati</taxon>
        <taxon>Pseudomonadota</taxon>
        <taxon>Alphaproteobacteria</taxon>
        <taxon>Rhodobacterales</taxon>
        <taxon>Roseobacteraceae</taxon>
        <taxon>Celeribacter</taxon>
    </lineage>
</organism>
<feature type="domain" description="Xylose isomerase-like TIM barrel" evidence="1">
    <location>
        <begin position="21"/>
        <end position="248"/>
    </location>
</feature>